<evidence type="ECO:0000313" key="2">
    <source>
        <dbReference type="EMBL" id="KAF5181860.1"/>
    </source>
</evidence>
<organism evidence="2 3">
    <name type="scientific">Thalictrum thalictroides</name>
    <name type="common">Rue-anemone</name>
    <name type="synonym">Anemone thalictroides</name>
    <dbReference type="NCBI Taxonomy" id="46969"/>
    <lineage>
        <taxon>Eukaryota</taxon>
        <taxon>Viridiplantae</taxon>
        <taxon>Streptophyta</taxon>
        <taxon>Embryophyta</taxon>
        <taxon>Tracheophyta</taxon>
        <taxon>Spermatophyta</taxon>
        <taxon>Magnoliopsida</taxon>
        <taxon>Ranunculales</taxon>
        <taxon>Ranunculaceae</taxon>
        <taxon>Thalictroideae</taxon>
        <taxon>Thalictrum</taxon>
    </lineage>
</organism>
<dbReference type="EMBL" id="JABWDY010035628">
    <property type="protein sequence ID" value="KAF5181860.1"/>
    <property type="molecule type" value="Genomic_DNA"/>
</dbReference>
<dbReference type="AlphaFoldDB" id="A0A7J6VCA5"/>
<accession>A0A7J6VCA5</accession>
<dbReference type="Pfam" id="PF13966">
    <property type="entry name" value="zf-RVT"/>
    <property type="match status" value="1"/>
</dbReference>
<name>A0A7J6VCA5_THATH</name>
<comment type="caution">
    <text evidence="2">The sequence shown here is derived from an EMBL/GenBank/DDBJ whole genome shotgun (WGS) entry which is preliminary data.</text>
</comment>
<reference evidence="2 3" key="1">
    <citation type="submission" date="2020-06" db="EMBL/GenBank/DDBJ databases">
        <title>Transcriptomic and genomic resources for Thalictrum thalictroides and T. hernandezii: Facilitating candidate gene discovery in an emerging model plant lineage.</title>
        <authorList>
            <person name="Arias T."/>
            <person name="Riano-Pachon D.M."/>
            <person name="Di Stilio V.S."/>
        </authorList>
    </citation>
    <scope>NUCLEOTIDE SEQUENCE [LARGE SCALE GENOMIC DNA]</scope>
    <source>
        <strain evidence="3">cv. WT478/WT964</strain>
        <tissue evidence="2">Leaves</tissue>
    </source>
</reference>
<dbReference type="InterPro" id="IPR026960">
    <property type="entry name" value="RVT-Znf"/>
</dbReference>
<feature type="domain" description="Reverse transcriptase zinc-binding" evidence="1">
    <location>
        <begin position="1"/>
        <end position="50"/>
    </location>
</feature>
<protein>
    <recommendedName>
        <fullName evidence="1">Reverse transcriptase zinc-binding domain-containing protein</fullName>
    </recommendedName>
</protein>
<evidence type="ECO:0000259" key="1">
    <source>
        <dbReference type="Pfam" id="PF13966"/>
    </source>
</evidence>
<evidence type="ECO:0000313" key="3">
    <source>
        <dbReference type="Proteomes" id="UP000554482"/>
    </source>
</evidence>
<sequence>MWSLAWGRILTVDNLHARGRMIPNRCALSRGDAESIHHLFVSSPTSQLNWDELLGHIPNFSVLINQTSTTNFSGPELDTVSCRGFGWLNLAGFALDSHLGSVEY</sequence>
<gene>
    <name evidence="2" type="ORF">FRX31_028550</name>
</gene>
<keyword evidence="3" id="KW-1185">Reference proteome</keyword>
<dbReference type="Proteomes" id="UP000554482">
    <property type="component" value="Unassembled WGS sequence"/>
</dbReference>
<proteinExistence type="predicted"/>